<dbReference type="PROSITE" id="PS00870">
    <property type="entry name" value="CLPAB_1"/>
    <property type="match status" value="1"/>
</dbReference>
<dbReference type="GO" id="GO:0005524">
    <property type="term" value="F:ATP binding"/>
    <property type="evidence" value="ECO:0007669"/>
    <property type="project" value="UniProtKB-KW"/>
</dbReference>
<dbReference type="AlphaFoldDB" id="F2F2X5"/>
<dbReference type="CDD" id="cd00009">
    <property type="entry name" value="AAA"/>
    <property type="match status" value="1"/>
</dbReference>
<keyword evidence="3" id="KW-0677">Repeat</keyword>
<dbReference type="InterPro" id="IPR001270">
    <property type="entry name" value="ClpA/B"/>
</dbReference>
<keyword evidence="7 9" id="KW-0143">Chaperone</keyword>
<dbReference type="InterPro" id="IPR050130">
    <property type="entry name" value="ClpA_ClpB"/>
</dbReference>
<keyword evidence="14" id="KW-1185">Reference proteome</keyword>
<dbReference type="GO" id="GO:0005737">
    <property type="term" value="C:cytoplasm"/>
    <property type="evidence" value="ECO:0007669"/>
    <property type="project" value="UniProtKB-SubCell"/>
</dbReference>
<reference evidence="13 14" key="2">
    <citation type="journal article" date="2012" name="J. Biosci. Bioeng.">
        <title>Complete genome sequence and characterization of the N-acylhomoserine lactone-degrading gene of the potato leaf-associated Solibacillus silvestris.</title>
        <authorList>
            <person name="Morohoshi T."/>
            <person name="Tominaga Y."/>
            <person name="Someya N."/>
            <person name="Ikeda T."/>
        </authorList>
    </citation>
    <scope>NUCLEOTIDE SEQUENCE [LARGE SCALE GENOMIC DNA]</scope>
    <source>
        <strain evidence="13 14">StLB046</strain>
    </source>
</reference>
<evidence type="ECO:0000256" key="5">
    <source>
        <dbReference type="ARBA" id="ARBA00022840"/>
    </source>
</evidence>
<dbReference type="InterPro" id="IPR003593">
    <property type="entry name" value="AAA+_ATPase"/>
</dbReference>
<evidence type="ECO:0000256" key="1">
    <source>
        <dbReference type="ARBA" id="ARBA00004496"/>
    </source>
</evidence>
<dbReference type="PRINTS" id="PR00300">
    <property type="entry name" value="CLPPROTEASEA"/>
</dbReference>
<evidence type="ECO:0000313" key="13">
    <source>
        <dbReference type="EMBL" id="BAK17663.1"/>
    </source>
</evidence>
<reference evidence="14" key="1">
    <citation type="submission" date="2011-04" db="EMBL/GenBank/DDBJ databases">
        <title>Genome sequence of Solibacillus silvestris StLB046.</title>
        <authorList>
            <person name="Morohoshi T."/>
            <person name="Someya N."/>
            <person name="Ikeda T."/>
        </authorList>
    </citation>
    <scope>NUCLEOTIDE SEQUENCE [LARGE SCALE GENOMIC DNA]</scope>
    <source>
        <strain evidence="14">StLB046</strain>
    </source>
</reference>
<dbReference type="EMBL" id="AP012157">
    <property type="protein sequence ID" value="BAK17663.1"/>
    <property type="molecule type" value="Genomic_DNA"/>
</dbReference>
<comment type="subunit">
    <text evidence="8">Homohexamer. The oligomerization is ATP-dependent.</text>
</comment>
<dbReference type="FunFam" id="3.40.50.300:FF:000120">
    <property type="entry name" value="ATP-dependent chaperone ClpB"/>
    <property type="match status" value="1"/>
</dbReference>
<name>F2F2X5_SOLSS</name>
<dbReference type="Pfam" id="PF00004">
    <property type="entry name" value="AAA"/>
    <property type="match status" value="1"/>
</dbReference>
<evidence type="ECO:0000256" key="7">
    <source>
        <dbReference type="ARBA" id="ARBA00023186"/>
    </source>
</evidence>
<evidence type="ECO:0000313" key="14">
    <source>
        <dbReference type="Proteomes" id="UP000006691"/>
    </source>
</evidence>
<dbReference type="SMART" id="SM01086">
    <property type="entry name" value="ClpB_D2-small"/>
    <property type="match status" value="1"/>
</dbReference>
<evidence type="ECO:0000256" key="3">
    <source>
        <dbReference type="ARBA" id="ARBA00022737"/>
    </source>
</evidence>
<dbReference type="PANTHER" id="PTHR11638">
    <property type="entry name" value="ATP-DEPENDENT CLP PROTEASE"/>
    <property type="match status" value="1"/>
</dbReference>
<dbReference type="SUPFAM" id="SSF52540">
    <property type="entry name" value="P-loop containing nucleoside triphosphate hydrolases"/>
    <property type="match status" value="2"/>
</dbReference>
<dbReference type="FunFam" id="3.40.50.300:FF:000010">
    <property type="entry name" value="Chaperone clpB 1, putative"/>
    <property type="match status" value="1"/>
</dbReference>
<dbReference type="RefSeq" id="WP_014824617.1">
    <property type="nucleotide sequence ID" value="NC_018065.1"/>
</dbReference>
<dbReference type="InterPro" id="IPR027417">
    <property type="entry name" value="P-loop_NTPase"/>
</dbReference>
<dbReference type="Pfam" id="PF17871">
    <property type="entry name" value="AAA_lid_9"/>
    <property type="match status" value="1"/>
</dbReference>
<comment type="similarity">
    <text evidence="2 9">Belongs to the ClpA/ClpB family.</text>
</comment>
<dbReference type="PROSITE" id="PS00871">
    <property type="entry name" value="CLPAB_2"/>
    <property type="match status" value="1"/>
</dbReference>
<dbReference type="eggNOG" id="COG0542">
    <property type="taxonomic scope" value="Bacteria"/>
</dbReference>
<dbReference type="GO" id="GO:0034605">
    <property type="term" value="P:cellular response to heat"/>
    <property type="evidence" value="ECO:0007669"/>
    <property type="project" value="TreeGrafter"/>
</dbReference>
<dbReference type="FunFam" id="3.40.50.300:FF:000025">
    <property type="entry name" value="ATP-dependent Clp protease subunit"/>
    <property type="match status" value="1"/>
</dbReference>
<dbReference type="KEGG" id="siv:SSIL_3240"/>
<evidence type="ECO:0000256" key="6">
    <source>
        <dbReference type="ARBA" id="ARBA00023054"/>
    </source>
</evidence>
<dbReference type="InterPro" id="IPR028299">
    <property type="entry name" value="ClpA/B_CS2"/>
</dbReference>
<dbReference type="PANTHER" id="PTHR11638:SF18">
    <property type="entry name" value="HEAT SHOCK PROTEIN 104"/>
    <property type="match status" value="1"/>
</dbReference>
<proteinExistence type="inferred from homology"/>
<protein>
    <submittedName>
        <fullName evidence="13">ATPase with chaperone activity, ATP-binding subunit</fullName>
    </submittedName>
</protein>
<evidence type="ECO:0000259" key="11">
    <source>
        <dbReference type="SMART" id="SM00382"/>
    </source>
</evidence>
<evidence type="ECO:0000256" key="8">
    <source>
        <dbReference type="ARBA" id="ARBA00026057"/>
    </source>
</evidence>
<accession>F2F2X5</accession>
<feature type="domain" description="Clp ATPase C-terminal" evidence="12">
    <location>
        <begin position="617"/>
        <end position="706"/>
    </location>
</feature>
<evidence type="ECO:0000256" key="9">
    <source>
        <dbReference type="RuleBase" id="RU004432"/>
    </source>
</evidence>
<dbReference type="Gene3D" id="3.40.50.300">
    <property type="entry name" value="P-loop containing nucleotide triphosphate hydrolases"/>
    <property type="match status" value="3"/>
</dbReference>
<keyword evidence="4 9" id="KW-0547">Nucleotide-binding</keyword>
<keyword evidence="5 9" id="KW-0067">ATP-binding</keyword>
<dbReference type="CDD" id="cd19499">
    <property type="entry name" value="RecA-like_ClpB_Hsp104-like"/>
    <property type="match status" value="1"/>
</dbReference>
<dbReference type="HOGENOM" id="CLU_005070_4_0_9"/>
<organism evidence="13 14">
    <name type="scientific">Solibacillus silvestris (strain StLB046)</name>
    <name type="common">Bacillus silvestris</name>
    <dbReference type="NCBI Taxonomy" id="1002809"/>
    <lineage>
        <taxon>Bacteria</taxon>
        <taxon>Bacillati</taxon>
        <taxon>Bacillota</taxon>
        <taxon>Bacilli</taxon>
        <taxon>Bacillales</taxon>
        <taxon>Caryophanaceae</taxon>
        <taxon>Solibacillus</taxon>
    </lineage>
</organism>
<dbReference type="InterPro" id="IPR018368">
    <property type="entry name" value="ClpA/B_CS1"/>
</dbReference>
<dbReference type="SMART" id="SM00382">
    <property type="entry name" value="AAA"/>
    <property type="match status" value="2"/>
</dbReference>
<evidence type="ECO:0000259" key="12">
    <source>
        <dbReference type="SMART" id="SM01086"/>
    </source>
</evidence>
<evidence type="ECO:0000256" key="2">
    <source>
        <dbReference type="ARBA" id="ARBA00008675"/>
    </source>
</evidence>
<dbReference type="Proteomes" id="UP000006691">
    <property type="component" value="Chromosome"/>
</dbReference>
<dbReference type="PATRIC" id="fig|1002809.3.peg.3274"/>
<evidence type="ECO:0000256" key="10">
    <source>
        <dbReference type="SAM" id="Coils"/>
    </source>
</evidence>
<dbReference type="InterPro" id="IPR019489">
    <property type="entry name" value="Clp_ATPase_C"/>
</dbReference>
<dbReference type="STRING" id="1002809.SSIL_3240"/>
<sequence>MQFNQTQDNRPPLEQFGRNLIEQVKKGKMDPVIGRDEEIRNVIRILSRKTKNNPVLIGEPGVGKTAIVEGLAQRIVRRDVPEGLKDAELYELDMSALIAGASYRGQFEERLKSVLKQVKESEGRIILFIDEIHTIVGAGKTDGAMDAGNMLKPMLARGELHCIGATTLDEYRMYIEKDPALERRFQQVMVREPSIEDTVSILRGIKDRFEEHHRGVRIHDRAIIAAAQLANRYITDRFLPDKAIDLVDEACAMIRIEIDSMPQELDQLTRRLTQLKIEQQALKKEKDDASKKRLEIITDEIDTLETSIKSMKEQWELEKNGLQIVRDKKDELKKMEAERDDLFISGNNLARASELQYSKIPQLEKEISELEQQLKQSEGNRMLREEVTEEEIAKIISRWTGIPVTKLVEGEREKLLRLKDTLHERVVGQDDAVTYVTEAVWRARSGIKDPNKPIGSFLFLGPTGVGKTELAKALAAQLFDSEDHFIRIDMSEYMEKHSVSRLVGAPPGYIGYEEGGQLTEAVRRNPYSVVLLDEIEKAHPDVANILLQVLDDGRITDSQGRIVNFTNTVIILTSNIGSQFLLEGSEESEQLVQTALRQHFKPELLNRMDDIIMFHALSNEHFHKIAWKYVKQLQDRVAEQEITLSVDSQVVDWIVKHGIDPQFGARPLKRFVQRHLETIVARELLKGEVAAGGTLSIALENEELVINSN</sequence>
<dbReference type="InterPro" id="IPR003959">
    <property type="entry name" value="ATPase_AAA_core"/>
</dbReference>
<keyword evidence="6 10" id="KW-0175">Coiled coil</keyword>
<evidence type="ECO:0000256" key="4">
    <source>
        <dbReference type="ARBA" id="ARBA00022741"/>
    </source>
</evidence>
<comment type="subcellular location">
    <subcellularLocation>
        <location evidence="1">Cytoplasm</location>
    </subcellularLocation>
</comment>
<gene>
    <name evidence="13" type="ordered locus">SSIL_3240</name>
</gene>
<dbReference type="GO" id="GO:0016887">
    <property type="term" value="F:ATP hydrolysis activity"/>
    <property type="evidence" value="ECO:0007669"/>
    <property type="project" value="InterPro"/>
</dbReference>
<feature type="domain" description="AAA+ ATPase" evidence="11">
    <location>
        <begin position="50"/>
        <end position="196"/>
    </location>
</feature>
<dbReference type="InterPro" id="IPR041546">
    <property type="entry name" value="ClpA/ClpB_AAA_lid"/>
</dbReference>
<feature type="coiled-coil region" evidence="10">
    <location>
        <begin position="258"/>
        <end position="380"/>
    </location>
</feature>
<dbReference type="Gene3D" id="1.10.8.60">
    <property type="match status" value="1"/>
</dbReference>
<dbReference type="Pfam" id="PF10431">
    <property type="entry name" value="ClpB_D2-small"/>
    <property type="match status" value="1"/>
</dbReference>
<dbReference type="Pfam" id="PF07724">
    <property type="entry name" value="AAA_2"/>
    <property type="match status" value="1"/>
</dbReference>
<feature type="domain" description="AAA+ ATPase" evidence="11">
    <location>
        <begin position="453"/>
        <end position="619"/>
    </location>
</feature>